<dbReference type="InterPro" id="IPR013123">
    <property type="entry name" value="SpoU_subst-bd"/>
</dbReference>
<dbReference type="Proteomes" id="UP000184016">
    <property type="component" value="Unassembled WGS sequence"/>
</dbReference>
<dbReference type="Gene3D" id="3.40.1280.10">
    <property type="match status" value="1"/>
</dbReference>
<dbReference type="Pfam" id="PF22435">
    <property type="entry name" value="MRM3-like_sub_bind"/>
    <property type="match status" value="1"/>
</dbReference>
<dbReference type="SMART" id="SM00967">
    <property type="entry name" value="SpoU_sub_bind"/>
    <property type="match status" value="1"/>
</dbReference>
<evidence type="ECO:0000313" key="5">
    <source>
        <dbReference type="EMBL" id="SHJ58547.1"/>
    </source>
</evidence>
<dbReference type="SUPFAM" id="SSF75217">
    <property type="entry name" value="alpha/beta knot"/>
    <property type="match status" value="1"/>
</dbReference>
<evidence type="ECO:0000256" key="3">
    <source>
        <dbReference type="ARBA" id="ARBA00022679"/>
    </source>
</evidence>
<reference evidence="6" key="1">
    <citation type="submission" date="2016-11" db="EMBL/GenBank/DDBJ databases">
        <authorList>
            <person name="Varghese N."/>
            <person name="Submissions S."/>
        </authorList>
    </citation>
    <scope>NUCLEOTIDE SEQUENCE [LARGE SCALE GENOMIC DNA]</scope>
    <source>
        <strain evidence="6">USBA-503</strain>
    </source>
</reference>
<dbReference type="STRING" id="1830138.SAMN05443507_101253"/>
<dbReference type="OrthoDB" id="9794400at2"/>
<dbReference type="RefSeq" id="WP_072872734.1">
    <property type="nucleotide sequence ID" value="NZ_FRAF01000001.1"/>
</dbReference>
<dbReference type="CDD" id="cd18095">
    <property type="entry name" value="SpoU-like_rRNA-MTase"/>
    <property type="match status" value="1"/>
</dbReference>
<dbReference type="InterPro" id="IPR001537">
    <property type="entry name" value="SpoU_MeTrfase"/>
</dbReference>
<name>A0A1M6KHY8_9BACL</name>
<dbReference type="GO" id="GO:0006396">
    <property type="term" value="P:RNA processing"/>
    <property type="evidence" value="ECO:0007669"/>
    <property type="project" value="InterPro"/>
</dbReference>
<feature type="domain" description="RNA 2-O ribose methyltransferase substrate binding" evidence="4">
    <location>
        <begin position="33"/>
        <end position="108"/>
    </location>
</feature>
<dbReference type="InterPro" id="IPR029028">
    <property type="entry name" value="Alpha/beta_knot_MTases"/>
</dbReference>
<comment type="similarity">
    <text evidence="1">Belongs to the class IV-like SAM-binding methyltransferase superfamily. RNA methyltransferase TrmH family.</text>
</comment>
<keyword evidence="2 5" id="KW-0489">Methyltransferase</keyword>
<dbReference type="GO" id="GO:0008173">
    <property type="term" value="F:RNA methyltransferase activity"/>
    <property type="evidence" value="ECO:0007669"/>
    <property type="project" value="InterPro"/>
</dbReference>
<dbReference type="InterPro" id="IPR029064">
    <property type="entry name" value="Ribosomal_eL30-like_sf"/>
</dbReference>
<dbReference type="EMBL" id="FRAF01000001">
    <property type="protein sequence ID" value="SHJ58547.1"/>
    <property type="molecule type" value="Genomic_DNA"/>
</dbReference>
<dbReference type="SUPFAM" id="SSF55315">
    <property type="entry name" value="L30e-like"/>
    <property type="match status" value="1"/>
</dbReference>
<gene>
    <name evidence="5" type="ORF">SAMN05443507_101253</name>
</gene>
<dbReference type="Pfam" id="PF00588">
    <property type="entry name" value="SpoU_methylase"/>
    <property type="match status" value="1"/>
</dbReference>
<evidence type="ECO:0000259" key="4">
    <source>
        <dbReference type="SMART" id="SM00967"/>
    </source>
</evidence>
<organism evidence="5 6">
    <name type="scientific">Alicyclobacillus tolerans</name>
    <dbReference type="NCBI Taxonomy" id="90970"/>
    <lineage>
        <taxon>Bacteria</taxon>
        <taxon>Bacillati</taxon>
        <taxon>Bacillota</taxon>
        <taxon>Bacilli</taxon>
        <taxon>Bacillales</taxon>
        <taxon>Alicyclobacillaceae</taxon>
        <taxon>Alicyclobacillus</taxon>
    </lineage>
</organism>
<proteinExistence type="inferred from homology"/>
<dbReference type="PANTHER" id="PTHR43191:SF2">
    <property type="entry name" value="RRNA METHYLTRANSFERASE 3, MITOCHONDRIAL"/>
    <property type="match status" value="1"/>
</dbReference>
<dbReference type="GO" id="GO:0003723">
    <property type="term" value="F:RNA binding"/>
    <property type="evidence" value="ECO:0007669"/>
    <property type="project" value="InterPro"/>
</dbReference>
<evidence type="ECO:0000313" key="6">
    <source>
        <dbReference type="Proteomes" id="UP000184016"/>
    </source>
</evidence>
<dbReference type="InterPro" id="IPR029026">
    <property type="entry name" value="tRNA_m1G_MTases_N"/>
</dbReference>
<dbReference type="AlphaFoldDB" id="A0A1M6KHY8"/>
<dbReference type="PANTHER" id="PTHR43191">
    <property type="entry name" value="RRNA METHYLTRANSFERASE 3"/>
    <property type="match status" value="1"/>
</dbReference>
<keyword evidence="3 5" id="KW-0808">Transferase</keyword>
<protein>
    <submittedName>
        <fullName evidence="5">RNA methyltransferase, TrmH family</fullName>
    </submittedName>
</protein>
<dbReference type="GO" id="GO:0032259">
    <property type="term" value="P:methylation"/>
    <property type="evidence" value="ECO:0007669"/>
    <property type="project" value="UniProtKB-KW"/>
</dbReference>
<sequence length="268" mass="29770">MTVQYIESPQNPKIRSLARLKKKNERWQKRSFLVEGEQLVRDLLESELCIETLVLLSTRQRDFSALESLSGYKKIEHVWEVSEQAYALVSDTESSQGILAVAVWPEEKTRPQYPEHVLLLDGLQDPGNVGTLIRSAEAFGVQEVCCGIGTVDFLSPKVVRAAMGGLFRLSVVGEALSVYIEEWKRCYPGGHVIAAQADAERMCHDVSLTAPTLLVIGSEAHGISASLLHLIDETLSIPMQKTVESLNAAMAGSVLLYEMYRQRLTQIL</sequence>
<dbReference type="Gene3D" id="3.30.1330.30">
    <property type="match status" value="1"/>
</dbReference>
<evidence type="ECO:0000256" key="2">
    <source>
        <dbReference type="ARBA" id="ARBA00022603"/>
    </source>
</evidence>
<dbReference type="InterPro" id="IPR051259">
    <property type="entry name" value="rRNA_Methyltransferase"/>
</dbReference>
<dbReference type="GO" id="GO:0005737">
    <property type="term" value="C:cytoplasm"/>
    <property type="evidence" value="ECO:0007669"/>
    <property type="project" value="UniProtKB-ARBA"/>
</dbReference>
<dbReference type="InterPro" id="IPR053888">
    <property type="entry name" value="MRM3-like_sub_bind"/>
</dbReference>
<evidence type="ECO:0000256" key="1">
    <source>
        <dbReference type="ARBA" id="ARBA00007228"/>
    </source>
</evidence>
<accession>A0A1M6KHY8</accession>
<keyword evidence="6" id="KW-1185">Reference proteome</keyword>